<dbReference type="NCBIfam" id="NF010636">
    <property type="entry name" value="PRK14033.1"/>
    <property type="match status" value="1"/>
</dbReference>
<dbReference type="InterPro" id="IPR016142">
    <property type="entry name" value="Citrate_synth-like_lrg_a-sub"/>
</dbReference>
<dbReference type="PANTHER" id="PTHR11739:SF4">
    <property type="entry name" value="CITRATE SYNTHASE, PEROXISOMAL"/>
    <property type="match status" value="1"/>
</dbReference>
<organism evidence="9 10">
    <name type="scientific">Corynebacterium wankanglinii</name>
    <dbReference type="NCBI Taxonomy" id="2735136"/>
    <lineage>
        <taxon>Bacteria</taxon>
        <taxon>Bacillati</taxon>
        <taxon>Actinomycetota</taxon>
        <taxon>Actinomycetes</taxon>
        <taxon>Mycobacteriales</taxon>
        <taxon>Corynebacteriaceae</taxon>
        <taxon>Corynebacterium</taxon>
    </lineage>
</organism>
<evidence type="ECO:0000256" key="1">
    <source>
        <dbReference type="ARBA" id="ARBA00005163"/>
    </source>
</evidence>
<evidence type="ECO:0000256" key="4">
    <source>
        <dbReference type="ARBA" id="ARBA00022679"/>
    </source>
</evidence>
<evidence type="ECO:0000256" key="7">
    <source>
        <dbReference type="PIRSR" id="PIRSR001369-1"/>
    </source>
</evidence>
<feature type="active site" evidence="7">
    <location>
        <position position="322"/>
    </location>
</feature>
<dbReference type="InterPro" id="IPR036969">
    <property type="entry name" value="Citrate_synthase_sf"/>
</dbReference>
<comment type="caution">
    <text evidence="9">The sequence shown here is derived from an EMBL/GenBank/DDBJ whole genome shotgun (WGS) entry which is preliminary data.</text>
</comment>
<reference evidence="9 10" key="1">
    <citation type="submission" date="2020-05" db="EMBL/GenBank/DDBJ databases">
        <title>Descriptions of Corynebacterium xxxx sp. nov., Corynebacterium yyyy sp. nov. and Corynebacterium zzzz sp. nov.</title>
        <authorList>
            <person name="Zhang G."/>
        </authorList>
    </citation>
    <scope>NUCLEOTIDE SEQUENCE [LARGE SCALE GENOMIC DNA]</scope>
    <source>
        <strain evidence="10">zg-915</strain>
    </source>
</reference>
<sequence length="381" mass="43168">MTEQDIRKGLNGVVADYTAVSKVNPETNSLLYRGYPVQELAEQCTFEEVAYLLWNGELPNDEQLAEFRGGCMANRDIDEELIQIINFMPKDCHPMDVLRTAVSYLGTEDPEKFTPDSDHLRSIGRKLLAKLPTIVATDIRRRQGKEYIAPSKEKGFSENFLWMVFGDDEKSPANIPSDIEAFEKTMILYAEHSFNASTFTARTIASTMSDGWSAITGAIGALKGPLHGGANEFVMHHMEEIGDPAKAEQWCLDKLKNKELVMGFGHRVYKKGDSRVPTMEAAFKKLAAEHPEKDAQKWVEMYDIMAKTMYENTSINIRPNLDFPSGPAYYILGFDIEFFTPLFVMSRITGWTAHIIEQFENNSLIRPLSAYNGPEERHVER</sequence>
<dbReference type="AlphaFoldDB" id="A0A838CHV5"/>
<dbReference type="InterPro" id="IPR019810">
    <property type="entry name" value="Citrate_synthase_AS"/>
</dbReference>
<dbReference type="InterPro" id="IPR011278">
    <property type="entry name" value="2-MeCitrate/Citrate_synth_II"/>
</dbReference>
<dbReference type="GO" id="GO:0036440">
    <property type="term" value="F:citrate synthase activity"/>
    <property type="evidence" value="ECO:0007669"/>
    <property type="project" value="UniProtKB-EC"/>
</dbReference>
<dbReference type="SUPFAM" id="SSF48256">
    <property type="entry name" value="Citrate synthase"/>
    <property type="match status" value="1"/>
</dbReference>
<dbReference type="InterPro" id="IPR002020">
    <property type="entry name" value="Citrate_synthase"/>
</dbReference>
<evidence type="ECO:0000256" key="8">
    <source>
        <dbReference type="RuleBase" id="RU003406"/>
    </source>
</evidence>
<keyword evidence="4 6" id="KW-0808">Transferase</keyword>
<dbReference type="RefSeq" id="WP_181194033.1">
    <property type="nucleotide sequence ID" value="NZ_JABFEE010000001.1"/>
</dbReference>
<protein>
    <recommendedName>
        <fullName evidence="6">Citrate synthase</fullName>
    </recommendedName>
</protein>
<proteinExistence type="inferred from homology"/>
<accession>A0A838CHV5</accession>
<dbReference type="GO" id="GO:0006099">
    <property type="term" value="P:tricarboxylic acid cycle"/>
    <property type="evidence" value="ECO:0007669"/>
    <property type="project" value="UniProtKB-UniPathway"/>
</dbReference>
<evidence type="ECO:0000313" key="10">
    <source>
        <dbReference type="Proteomes" id="UP000581408"/>
    </source>
</evidence>
<dbReference type="NCBIfam" id="TIGR01800">
    <property type="entry name" value="cit_synth_II"/>
    <property type="match status" value="1"/>
</dbReference>
<dbReference type="Gene3D" id="1.10.580.10">
    <property type="entry name" value="Citrate Synthase, domain 1"/>
    <property type="match status" value="1"/>
</dbReference>
<evidence type="ECO:0000256" key="3">
    <source>
        <dbReference type="ARBA" id="ARBA00022532"/>
    </source>
</evidence>
<evidence type="ECO:0000256" key="2">
    <source>
        <dbReference type="ARBA" id="ARBA00010566"/>
    </source>
</evidence>
<dbReference type="PROSITE" id="PS00480">
    <property type="entry name" value="CITRATE_SYNTHASE"/>
    <property type="match status" value="1"/>
</dbReference>
<dbReference type="GO" id="GO:0005829">
    <property type="term" value="C:cytosol"/>
    <property type="evidence" value="ECO:0007669"/>
    <property type="project" value="TreeGrafter"/>
</dbReference>
<comment type="pathway">
    <text evidence="1">Carbohydrate metabolism; tricarboxylic acid cycle.</text>
</comment>
<dbReference type="PANTHER" id="PTHR11739">
    <property type="entry name" value="CITRATE SYNTHASE"/>
    <property type="match status" value="1"/>
</dbReference>
<feature type="active site" evidence="7">
    <location>
        <position position="266"/>
    </location>
</feature>
<name>A0A838CHV5_9CORY</name>
<dbReference type="Pfam" id="PF00285">
    <property type="entry name" value="Citrate_synt"/>
    <property type="match status" value="1"/>
</dbReference>
<dbReference type="PIRSF" id="PIRSF001369">
    <property type="entry name" value="Citrate_synth"/>
    <property type="match status" value="1"/>
</dbReference>
<dbReference type="Proteomes" id="UP000581408">
    <property type="component" value="Unassembled WGS sequence"/>
</dbReference>
<dbReference type="Gene3D" id="1.10.230.10">
    <property type="entry name" value="Cytochrome P450-Terp, domain 2"/>
    <property type="match status" value="1"/>
</dbReference>
<keyword evidence="9" id="KW-0012">Acyltransferase</keyword>
<keyword evidence="3" id="KW-0816">Tricarboxylic acid cycle</keyword>
<evidence type="ECO:0000256" key="6">
    <source>
        <dbReference type="PIRNR" id="PIRNR001369"/>
    </source>
</evidence>
<dbReference type="GO" id="GO:0005975">
    <property type="term" value="P:carbohydrate metabolic process"/>
    <property type="evidence" value="ECO:0007669"/>
    <property type="project" value="TreeGrafter"/>
</dbReference>
<dbReference type="InterPro" id="IPR024176">
    <property type="entry name" value="Citrate_synthase_bac-typ"/>
</dbReference>
<dbReference type="InterPro" id="IPR016143">
    <property type="entry name" value="Citrate_synth-like_sm_a-sub"/>
</dbReference>
<gene>
    <name evidence="9" type="ORF">HMC16_02040</name>
</gene>
<evidence type="ECO:0000313" key="9">
    <source>
        <dbReference type="EMBL" id="MBA1834517.1"/>
    </source>
</evidence>
<dbReference type="EMBL" id="JABFEE010000001">
    <property type="protein sequence ID" value="MBA1834517.1"/>
    <property type="molecule type" value="Genomic_DNA"/>
</dbReference>
<comment type="similarity">
    <text evidence="2 6 8">Belongs to the citrate synthase family.</text>
</comment>
<evidence type="ECO:0000256" key="5">
    <source>
        <dbReference type="ARBA" id="ARBA00049288"/>
    </source>
</evidence>
<dbReference type="UniPathway" id="UPA00223"/>
<comment type="catalytic activity">
    <reaction evidence="5">
        <text>oxaloacetate + acetyl-CoA + H2O = citrate + CoA + H(+)</text>
        <dbReference type="Rhea" id="RHEA:16845"/>
        <dbReference type="ChEBI" id="CHEBI:15377"/>
        <dbReference type="ChEBI" id="CHEBI:15378"/>
        <dbReference type="ChEBI" id="CHEBI:16452"/>
        <dbReference type="ChEBI" id="CHEBI:16947"/>
        <dbReference type="ChEBI" id="CHEBI:57287"/>
        <dbReference type="ChEBI" id="CHEBI:57288"/>
        <dbReference type="EC" id="2.3.3.16"/>
    </reaction>
</comment>
<dbReference type="PRINTS" id="PR00143">
    <property type="entry name" value="CITRTSNTHASE"/>
</dbReference>